<name>A0A7C8J2A6_9PEZI</name>
<keyword evidence="5" id="KW-0325">Glycoprotein</keyword>
<dbReference type="InterPro" id="IPR052282">
    <property type="entry name" value="Starch-active_LPMO"/>
</dbReference>
<feature type="domain" description="Chitin-binding type-4" evidence="8">
    <location>
        <begin position="50"/>
        <end position="187"/>
    </location>
</feature>
<evidence type="ECO:0000256" key="4">
    <source>
        <dbReference type="ARBA" id="ARBA00023157"/>
    </source>
</evidence>
<comment type="cofactor">
    <cofactor evidence="1">
        <name>Cu(2+)</name>
        <dbReference type="ChEBI" id="CHEBI:29036"/>
    </cofactor>
</comment>
<keyword evidence="2" id="KW-0479">Metal-binding</keyword>
<dbReference type="OrthoDB" id="120613at2759"/>
<proteinExistence type="inferred from homology"/>
<dbReference type="PANTHER" id="PTHR36575">
    <property type="entry name" value="BINDING PROTEIN, PUTATIVE (AFU_ORTHOLOGUE AFUA_1G14430)-RELATED"/>
    <property type="match status" value="1"/>
</dbReference>
<feature type="signal peptide" evidence="7">
    <location>
        <begin position="1"/>
        <end position="21"/>
    </location>
</feature>
<evidence type="ECO:0000256" key="3">
    <source>
        <dbReference type="ARBA" id="ARBA00023008"/>
    </source>
</evidence>
<evidence type="ECO:0000256" key="1">
    <source>
        <dbReference type="ARBA" id="ARBA00001973"/>
    </source>
</evidence>
<gene>
    <name evidence="9" type="ORF">GQX73_g4311</name>
</gene>
<organism evidence="9 10">
    <name type="scientific">Xylaria multiplex</name>
    <dbReference type="NCBI Taxonomy" id="323545"/>
    <lineage>
        <taxon>Eukaryota</taxon>
        <taxon>Fungi</taxon>
        <taxon>Dikarya</taxon>
        <taxon>Ascomycota</taxon>
        <taxon>Pezizomycotina</taxon>
        <taxon>Sordariomycetes</taxon>
        <taxon>Xylariomycetidae</taxon>
        <taxon>Xylariales</taxon>
        <taxon>Xylariaceae</taxon>
        <taxon>Xylaria</taxon>
    </lineage>
</organism>
<keyword evidence="7" id="KW-0732">Signal</keyword>
<comment type="caution">
    <text evidence="9">The sequence shown here is derived from an EMBL/GenBank/DDBJ whole genome shotgun (WGS) entry which is preliminary data.</text>
</comment>
<dbReference type="GO" id="GO:0046872">
    <property type="term" value="F:metal ion binding"/>
    <property type="evidence" value="ECO:0007669"/>
    <property type="project" value="UniProtKB-KW"/>
</dbReference>
<dbReference type="PROSITE" id="PS51257">
    <property type="entry name" value="PROKAR_LIPOPROTEIN"/>
    <property type="match status" value="1"/>
</dbReference>
<reference evidence="9 10" key="1">
    <citation type="submission" date="2019-12" db="EMBL/GenBank/DDBJ databases">
        <title>Draft genome sequence of the ascomycete Xylaria multiplex DSM 110363.</title>
        <authorList>
            <person name="Buettner E."/>
            <person name="Kellner H."/>
        </authorList>
    </citation>
    <scope>NUCLEOTIDE SEQUENCE [LARGE SCALE GENOMIC DNA]</scope>
    <source>
        <strain evidence="9 10">DSM 110363</strain>
    </source>
</reference>
<evidence type="ECO:0000256" key="2">
    <source>
        <dbReference type="ARBA" id="ARBA00022723"/>
    </source>
</evidence>
<dbReference type="InterPro" id="IPR004302">
    <property type="entry name" value="Cellulose/chitin-bd_N"/>
</dbReference>
<evidence type="ECO:0000256" key="6">
    <source>
        <dbReference type="ARBA" id="ARBA00034311"/>
    </source>
</evidence>
<dbReference type="InParanoid" id="A0A7C8J2A6"/>
<dbReference type="PANTHER" id="PTHR36575:SF2">
    <property type="entry name" value="CHITIN-BINDING TYPE-4 DOMAIN-CONTAINING PROTEIN-RELATED"/>
    <property type="match status" value="1"/>
</dbReference>
<keyword evidence="10" id="KW-1185">Reference proteome</keyword>
<protein>
    <recommendedName>
        <fullName evidence="8">Chitin-binding type-4 domain-containing protein</fullName>
    </recommendedName>
</protein>
<accession>A0A7C8J2A6</accession>
<evidence type="ECO:0000256" key="7">
    <source>
        <dbReference type="SAM" id="SignalP"/>
    </source>
</evidence>
<evidence type="ECO:0000259" key="8">
    <source>
        <dbReference type="Pfam" id="PF03067"/>
    </source>
</evidence>
<dbReference type="Pfam" id="PF03067">
    <property type="entry name" value="LPMO_10"/>
    <property type="match status" value="1"/>
</dbReference>
<evidence type="ECO:0000313" key="10">
    <source>
        <dbReference type="Proteomes" id="UP000481858"/>
    </source>
</evidence>
<comment type="similarity">
    <text evidence="6">Belongs to the polysaccharide monooxygenase AA13 family.</text>
</comment>
<dbReference type="EMBL" id="WUBL01000039">
    <property type="protein sequence ID" value="KAF2969219.1"/>
    <property type="molecule type" value="Genomic_DNA"/>
</dbReference>
<dbReference type="AlphaFoldDB" id="A0A7C8J2A6"/>
<evidence type="ECO:0000256" key="5">
    <source>
        <dbReference type="ARBA" id="ARBA00023180"/>
    </source>
</evidence>
<dbReference type="Proteomes" id="UP000481858">
    <property type="component" value="Unassembled WGS sequence"/>
</dbReference>
<evidence type="ECO:0000313" key="9">
    <source>
        <dbReference type="EMBL" id="KAF2969219.1"/>
    </source>
</evidence>
<sequence length="190" mass="20617">MKMKYTVAGLASLACIVGVQGHAVMQTPVPRGTGPKQVELCGSLVTTVLERDRAGPIENAVKSADSNYNCNAYLCRGYQYEDNVDNVQSVKAGDVLTFHIDLVAGHHPGYANVSVVDLASNTVIGSPLVSWDDWPDSTSGPPRNDTDFKVTIPDTLATACDMGGKCAIQWYWWSISNSQTYESCLDFYVE</sequence>
<feature type="chain" id="PRO_5028852481" description="Chitin-binding type-4 domain-containing protein" evidence="7">
    <location>
        <begin position="22"/>
        <end position="190"/>
    </location>
</feature>
<keyword evidence="3" id="KW-0186">Copper</keyword>
<keyword evidence="4" id="KW-1015">Disulfide bond</keyword>
<dbReference type="Gene3D" id="2.70.50.70">
    <property type="match status" value="1"/>
</dbReference>